<evidence type="ECO:0000256" key="9">
    <source>
        <dbReference type="ARBA" id="ARBA00023212"/>
    </source>
</evidence>
<dbReference type="GO" id="GO:0005814">
    <property type="term" value="C:centriole"/>
    <property type="evidence" value="ECO:0007669"/>
    <property type="project" value="UniProtKB-SubCell"/>
</dbReference>
<evidence type="ECO:0000256" key="3">
    <source>
        <dbReference type="ARBA" id="ARBA00004186"/>
    </source>
</evidence>
<reference evidence="11" key="1">
    <citation type="journal article" date="2012" name="Proc. Natl. Acad. Sci. U.S.A.">
        <title>Antigenic diversity is generated by distinct evolutionary mechanisms in African trypanosome species.</title>
        <authorList>
            <person name="Jackson A.P."/>
            <person name="Berry A."/>
            <person name="Aslett M."/>
            <person name="Allison H.C."/>
            <person name="Burton P."/>
            <person name="Vavrova-Anderson J."/>
            <person name="Brown R."/>
            <person name="Browne H."/>
            <person name="Corton N."/>
            <person name="Hauser H."/>
            <person name="Gamble J."/>
            <person name="Gilderthorp R."/>
            <person name="Marcello L."/>
            <person name="McQuillan J."/>
            <person name="Otto T.D."/>
            <person name="Quail M.A."/>
            <person name="Sanders M.J."/>
            <person name="van Tonder A."/>
            <person name="Ginger M.L."/>
            <person name="Field M.C."/>
            <person name="Barry J.D."/>
            <person name="Hertz-Fowler C."/>
            <person name="Berriman M."/>
        </authorList>
    </citation>
    <scope>NUCLEOTIDE SEQUENCE</scope>
    <source>
        <strain evidence="11">Y486</strain>
    </source>
</reference>
<dbReference type="EMBL" id="HE573026">
    <property type="protein sequence ID" value="CCC51999.1"/>
    <property type="molecule type" value="Genomic_DNA"/>
</dbReference>
<comment type="similarity">
    <text evidence="4">Belongs to the CEP19 family.</text>
</comment>
<evidence type="ECO:0000313" key="11">
    <source>
        <dbReference type="EMBL" id="CCC51999.1"/>
    </source>
</evidence>
<dbReference type="VEuPathDB" id="TriTrypDB:TvY486_1010420"/>
<keyword evidence="8" id="KW-0969">Cilium</keyword>
<proteinExistence type="inferred from homology"/>
<accession>G0U7Z1</accession>
<sequence>MTLPDDIGLELCVLACHLYRKHRGKPQRAFYELALRTRCGSHDEFAQNLSALSKTRWYHEMQSRYTTMRQCLRDKHGGDIEEAREMTRSLYPRGCQVGEYVDAISTCAAMLSSSIPSKVLDRFTVRRVQELGAQGLTSVTADELVNDLVEGPMLDSMIPTQWWKSTGNDGVNVTDAVVVKAVALRAEPMELVIFYTRFGKTRRRRIPLAGLLHENGSTAPLLKRLLPSHGSLLDESQLRTYLQRMQTLSRKVTEAAISLAKVDEVLQVGQCGHDHESNVAAILTSSTVNEEKPTAPRAAAVNKADVGLLYRDPDAALNNVDLNDADDITLQEFKAKMEDRFMENVIRPGDPGYVYDKRLEVNPTERSEWDDSD</sequence>
<keyword evidence="10" id="KW-0966">Cell projection</keyword>
<dbReference type="PANTHER" id="PTHR31539:SF1">
    <property type="entry name" value="CENTROSOMAL PROTEIN OF 19 KDA"/>
    <property type="match status" value="1"/>
</dbReference>
<name>G0U7Z1_TRYVY</name>
<keyword evidence="7" id="KW-0970">Cilium biogenesis/degradation</keyword>
<evidence type="ECO:0000256" key="8">
    <source>
        <dbReference type="ARBA" id="ARBA00023069"/>
    </source>
</evidence>
<dbReference type="InterPro" id="IPR029412">
    <property type="entry name" value="CEP19"/>
</dbReference>
<evidence type="ECO:0000256" key="7">
    <source>
        <dbReference type="ARBA" id="ARBA00022794"/>
    </source>
</evidence>
<evidence type="ECO:0000256" key="4">
    <source>
        <dbReference type="ARBA" id="ARBA00009371"/>
    </source>
</evidence>
<dbReference type="GO" id="GO:0036064">
    <property type="term" value="C:ciliary basal body"/>
    <property type="evidence" value="ECO:0007669"/>
    <property type="project" value="TreeGrafter"/>
</dbReference>
<protein>
    <recommendedName>
        <fullName evidence="5">Centrosomal protein of 19 kDa</fullName>
    </recommendedName>
</protein>
<evidence type="ECO:0000256" key="2">
    <source>
        <dbReference type="ARBA" id="ARBA00004120"/>
    </source>
</evidence>
<evidence type="ECO:0000256" key="1">
    <source>
        <dbReference type="ARBA" id="ARBA00004114"/>
    </source>
</evidence>
<dbReference type="GO" id="GO:0000922">
    <property type="term" value="C:spindle pole"/>
    <property type="evidence" value="ECO:0007669"/>
    <property type="project" value="TreeGrafter"/>
</dbReference>
<dbReference type="OMA" id="TPRQWWC"/>
<comment type="subcellular location">
    <subcellularLocation>
        <location evidence="2">Cytoplasm</location>
        <location evidence="2">Cytoskeleton</location>
        <location evidence="2">Cilium basal body</location>
    </subcellularLocation>
    <subcellularLocation>
        <location evidence="1">Cytoplasm</location>
        <location evidence="1">Cytoskeleton</location>
        <location evidence="1">Microtubule organizing center</location>
        <location evidence="1">Centrosome</location>
        <location evidence="1">Centriole</location>
    </subcellularLocation>
    <subcellularLocation>
        <location evidence="3">Cytoplasm</location>
        <location evidence="3">Cytoskeleton</location>
        <location evidence="3">Spindle</location>
    </subcellularLocation>
</comment>
<dbReference type="GO" id="GO:0097712">
    <property type="term" value="P:vesicle targeting, trans-Golgi to periciliary membrane compartment"/>
    <property type="evidence" value="ECO:0007669"/>
    <property type="project" value="TreeGrafter"/>
</dbReference>
<evidence type="ECO:0000256" key="5">
    <source>
        <dbReference type="ARBA" id="ARBA00022015"/>
    </source>
</evidence>
<keyword evidence="9" id="KW-0206">Cytoskeleton</keyword>
<evidence type="ECO:0000256" key="6">
    <source>
        <dbReference type="ARBA" id="ARBA00022490"/>
    </source>
</evidence>
<evidence type="ECO:0000256" key="10">
    <source>
        <dbReference type="ARBA" id="ARBA00023273"/>
    </source>
</evidence>
<organism evidence="11">
    <name type="scientific">Trypanosoma vivax (strain Y486)</name>
    <dbReference type="NCBI Taxonomy" id="1055687"/>
    <lineage>
        <taxon>Eukaryota</taxon>
        <taxon>Discoba</taxon>
        <taxon>Euglenozoa</taxon>
        <taxon>Kinetoplastea</taxon>
        <taxon>Metakinetoplastina</taxon>
        <taxon>Trypanosomatida</taxon>
        <taxon>Trypanosomatidae</taxon>
        <taxon>Trypanosoma</taxon>
        <taxon>Duttonella</taxon>
    </lineage>
</organism>
<dbReference type="AlphaFoldDB" id="G0U7Z1"/>
<dbReference type="Pfam" id="PF14933">
    <property type="entry name" value="CEP19"/>
    <property type="match status" value="1"/>
</dbReference>
<dbReference type="GO" id="GO:0034454">
    <property type="term" value="P:microtubule anchoring at centrosome"/>
    <property type="evidence" value="ECO:0007669"/>
    <property type="project" value="TreeGrafter"/>
</dbReference>
<keyword evidence="6" id="KW-0963">Cytoplasm</keyword>
<dbReference type="PANTHER" id="PTHR31539">
    <property type="entry name" value="CENTROSOMAL PROTEIN OF 19K CEP19"/>
    <property type="match status" value="1"/>
</dbReference>
<gene>
    <name evidence="11" type="ORF">TVY486_1010420</name>
</gene>